<evidence type="ECO:0000313" key="2">
    <source>
        <dbReference type="EMBL" id="KAL3321200.1"/>
    </source>
</evidence>
<dbReference type="InterPro" id="IPR043127">
    <property type="entry name" value="Sec-1-like_dom3a"/>
</dbReference>
<accession>A0ABD2QP27</accession>
<dbReference type="Gene3D" id="3.40.50.1910">
    <property type="match status" value="1"/>
</dbReference>
<dbReference type="Proteomes" id="UP001626550">
    <property type="component" value="Unassembled WGS sequence"/>
</dbReference>
<sequence>MEIHSLSKQYLKLLAESDESELVSEVHEYFVDYLALSPFLFIVDHPVSLNNSKNLITKTLTRSTEVITSVLLSLKKVPIIRYQHSSDAARQLAESVRSTVAREAALFDFRQTNSKITILILDRVFDPVTPLLNQWTYEAMIHELIGIRHNRVSIFGPAQTESKDIVLSAESDDFFKANQYSNFGEIGLAIKTLVDEFQASSKLVEPKSVESIQDLKKFFDNYPAFRKASGTVETHVTLMTELSRIVREHALLDVSEAEQQLVCQDDHSASLNRIRSLLTDPRVRLTDAVRLVLLYSIKYSAKKKEITSLTNALVSKGASDETVHLIDLMQKYANLKNSQFPNGTQSTTNSERSNVNQVASKAVASLTKRLVKGLKGVENIYSQHEPELVDLLNKMLRDQLREPSFPYVATHQAIGASEAPKDVMIFVIGGASYEEAVAVHKMNVATPGLNIYLGSTCMHNSRSFMDEVMTVMGHQLHEAQGSQNESISRFAGFPTRSGGAVKYELLR</sequence>
<dbReference type="EMBL" id="JBJKFK010000006">
    <property type="protein sequence ID" value="KAL3321200.1"/>
    <property type="molecule type" value="Genomic_DNA"/>
</dbReference>
<organism evidence="2 3">
    <name type="scientific">Cichlidogyrus casuarinus</name>
    <dbReference type="NCBI Taxonomy" id="1844966"/>
    <lineage>
        <taxon>Eukaryota</taxon>
        <taxon>Metazoa</taxon>
        <taxon>Spiralia</taxon>
        <taxon>Lophotrochozoa</taxon>
        <taxon>Platyhelminthes</taxon>
        <taxon>Monogenea</taxon>
        <taxon>Monopisthocotylea</taxon>
        <taxon>Dactylogyridea</taxon>
        <taxon>Ancyrocephalidae</taxon>
        <taxon>Cichlidogyrus</taxon>
    </lineage>
</organism>
<name>A0ABD2QP27_9PLAT</name>
<evidence type="ECO:0000256" key="1">
    <source>
        <dbReference type="ARBA" id="ARBA00009884"/>
    </source>
</evidence>
<dbReference type="InterPro" id="IPR001619">
    <property type="entry name" value="Sec1-like"/>
</dbReference>
<keyword evidence="3" id="KW-1185">Reference proteome</keyword>
<dbReference type="PIRSF" id="PIRSF005715">
    <property type="entry name" value="VPS45_Sec1"/>
    <property type="match status" value="1"/>
</dbReference>
<gene>
    <name evidence="2" type="primary">VPS45</name>
    <name evidence="2" type="ORF">Ciccas_000120</name>
</gene>
<dbReference type="AlphaFoldDB" id="A0ABD2QP27"/>
<protein>
    <submittedName>
        <fullName evidence="2">Vacuolar protein sorting-associated protein 45</fullName>
    </submittedName>
</protein>
<comment type="caution">
    <text evidence="2">The sequence shown here is derived from an EMBL/GenBank/DDBJ whole genome shotgun (WGS) entry which is preliminary data.</text>
</comment>
<reference evidence="2 3" key="1">
    <citation type="submission" date="2024-11" db="EMBL/GenBank/DDBJ databases">
        <title>Adaptive evolution of stress response genes in parasites aligns with host niche diversity.</title>
        <authorList>
            <person name="Hahn C."/>
            <person name="Resl P."/>
        </authorList>
    </citation>
    <scope>NUCLEOTIDE SEQUENCE [LARGE SCALE GENOMIC DNA]</scope>
    <source>
        <strain evidence="2">EGGRZ-B1_66</strain>
        <tissue evidence="2">Body</tissue>
    </source>
</reference>
<dbReference type="Gene3D" id="1.25.40.60">
    <property type="match status" value="1"/>
</dbReference>
<proteinExistence type="inferred from homology"/>
<dbReference type="InterPro" id="IPR036045">
    <property type="entry name" value="Sec1-like_sf"/>
</dbReference>
<dbReference type="Pfam" id="PF00995">
    <property type="entry name" value="Sec1"/>
    <property type="match status" value="1"/>
</dbReference>
<dbReference type="Gene3D" id="3.90.830.10">
    <property type="entry name" value="Syntaxin Binding Protein 1, Chain A, domain 2"/>
    <property type="match status" value="1"/>
</dbReference>
<dbReference type="PANTHER" id="PTHR11679">
    <property type="entry name" value="VESICLE PROTEIN SORTING-ASSOCIATED"/>
    <property type="match status" value="1"/>
</dbReference>
<dbReference type="InterPro" id="IPR027482">
    <property type="entry name" value="Sec1-like_dom2"/>
</dbReference>
<evidence type="ECO:0000313" key="3">
    <source>
        <dbReference type="Proteomes" id="UP001626550"/>
    </source>
</evidence>
<dbReference type="SUPFAM" id="SSF56815">
    <property type="entry name" value="Sec1/munc18-like (SM) proteins"/>
    <property type="match status" value="1"/>
</dbReference>
<comment type="similarity">
    <text evidence="1">Belongs to the STXBP/unc-18/SEC1 family.</text>
</comment>